<evidence type="ECO:0000256" key="4">
    <source>
        <dbReference type="ARBA" id="ARBA00012568"/>
    </source>
</evidence>
<dbReference type="SUPFAM" id="SSF53474">
    <property type="entry name" value="alpha/beta-Hydrolases"/>
    <property type="match status" value="1"/>
</dbReference>
<dbReference type="PANTHER" id="PTHR43722:SF1">
    <property type="entry name" value="PROLINE IMINOPEPTIDASE"/>
    <property type="match status" value="1"/>
</dbReference>
<keyword evidence="6" id="KW-0963">Cytoplasm</keyword>
<dbReference type="InterPro" id="IPR002410">
    <property type="entry name" value="Peptidase_S33"/>
</dbReference>
<proteinExistence type="inferred from homology"/>
<dbReference type="GO" id="GO:0004177">
    <property type="term" value="F:aminopeptidase activity"/>
    <property type="evidence" value="ECO:0007669"/>
    <property type="project" value="UniProtKB-KW"/>
</dbReference>
<dbReference type="InterPro" id="IPR000073">
    <property type="entry name" value="AB_hydrolase_1"/>
</dbReference>
<dbReference type="Pfam" id="PF00561">
    <property type="entry name" value="Abhydrolase_1"/>
    <property type="match status" value="1"/>
</dbReference>
<name>A0AAD4KZ61_9EURO</name>
<keyword evidence="8 11" id="KW-0378">Hydrolase</keyword>
<dbReference type="InterPro" id="IPR005944">
    <property type="entry name" value="Pro_iminopeptidase"/>
</dbReference>
<evidence type="ECO:0000259" key="10">
    <source>
        <dbReference type="Pfam" id="PF00561"/>
    </source>
</evidence>
<dbReference type="PANTHER" id="PTHR43722">
    <property type="entry name" value="PROLINE IMINOPEPTIDASE"/>
    <property type="match status" value="1"/>
</dbReference>
<dbReference type="GO" id="GO:0006508">
    <property type="term" value="P:proteolysis"/>
    <property type="evidence" value="ECO:0007669"/>
    <property type="project" value="UniProtKB-KW"/>
</dbReference>
<evidence type="ECO:0000256" key="3">
    <source>
        <dbReference type="ARBA" id="ARBA00010088"/>
    </source>
</evidence>
<dbReference type="EMBL" id="JAJTJA010000004">
    <property type="protein sequence ID" value="KAH8700515.1"/>
    <property type="molecule type" value="Genomic_DNA"/>
</dbReference>
<evidence type="ECO:0000256" key="6">
    <source>
        <dbReference type="ARBA" id="ARBA00022490"/>
    </source>
</evidence>
<evidence type="ECO:0000256" key="2">
    <source>
        <dbReference type="ARBA" id="ARBA00004496"/>
    </source>
</evidence>
<evidence type="ECO:0000313" key="11">
    <source>
        <dbReference type="EMBL" id="KAH8700515.1"/>
    </source>
</evidence>
<gene>
    <name evidence="11" type="ORF">BGW36DRAFT_292224</name>
</gene>
<comment type="catalytic activity">
    <reaction evidence="1">
        <text>Release of N-terminal proline from a peptide.</text>
        <dbReference type="EC" id="3.4.11.5"/>
    </reaction>
</comment>
<keyword evidence="12" id="KW-1185">Reference proteome</keyword>
<evidence type="ECO:0000256" key="8">
    <source>
        <dbReference type="ARBA" id="ARBA00022801"/>
    </source>
</evidence>
<dbReference type="PRINTS" id="PR00793">
    <property type="entry name" value="PROAMNOPTASE"/>
</dbReference>
<dbReference type="RefSeq" id="XP_046074221.1">
    <property type="nucleotide sequence ID" value="XM_046210899.1"/>
</dbReference>
<evidence type="ECO:0000256" key="1">
    <source>
        <dbReference type="ARBA" id="ARBA00001585"/>
    </source>
</evidence>
<dbReference type="AlphaFoldDB" id="A0AAD4KZ61"/>
<evidence type="ECO:0000256" key="9">
    <source>
        <dbReference type="ARBA" id="ARBA00029605"/>
    </source>
</evidence>
<dbReference type="EC" id="3.4.11.5" evidence="4"/>
<feature type="domain" description="AB hydrolase-1" evidence="10">
    <location>
        <begin position="44"/>
        <end position="113"/>
    </location>
</feature>
<protein>
    <recommendedName>
        <fullName evidence="4">prolyl aminopeptidase</fullName>
        <ecNumber evidence="4">3.4.11.5</ecNumber>
    </recommendedName>
    <alternativeName>
        <fullName evidence="9">Prolyl aminopeptidase</fullName>
    </alternativeName>
</protein>
<keyword evidence="7" id="KW-0645">Protease</keyword>
<dbReference type="InterPro" id="IPR029058">
    <property type="entry name" value="AB_hydrolase_fold"/>
</dbReference>
<keyword evidence="5" id="KW-0031">Aminopeptidase</keyword>
<evidence type="ECO:0000256" key="5">
    <source>
        <dbReference type="ARBA" id="ARBA00022438"/>
    </source>
</evidence>
<evidence type="ECO:0000313" key="12">
    <source>
        <dbReference type="Proteomes" id="UP001201262"/>
    </source>
</evidence>
<reference evidence="11" key="1">
    <citation type="submission" date="2021-12" db="EMBL/GenBank/DDBJ databases">
        <title>Convergent genome expansion in fungi linked to evolution of root-endophyte symbiosis.</title>
        <authorList>
            <consortium name="DOE Joint Genome Institute"/>
            <person name="Ke Y.-H."/>
            <person name="Bonito G."/>
            <person name="Liao H.-L."/>
            <person name="Looney B."/>
            <person name="Rojas-Flechas A."/>
            <person name="Nash J."/>
            <person name="Hameed K."/>
            <person name="Schadt C."/>
            <person name="Martin F."/>
            <person name="Crous P.W."/>
            <person name="Miettinen O."/>
            <person name="Magnuson J.K."/>
            <person name="Labbe J."/>
            <person name="Jacobson D."/>
            <person name="Doktycz M.J."/>
            <person name="Veneault-Fourrey C."/>
            <person name="Kuo A."/>
            <person name="Mondo S."/>
            <person name="Calhoun S."/>
            <person name="Riley R."/>
            <person name="Ohm R."/>
            <person name="LaButti K."/>
            <person name="Andreopoulos B."/>
            <person name="Pangilinan J."/>
            <person name="Nolan M."/>
            <person name="Tritt A."/>
            <person name="Clum A."/>
            <person name="Lipzen A."/>
            <person name="Daum C."/>
            <person name="Barry K."/>
            <person name="Grigoriev I.V."/>
            <person name="Vilgalys R."/>
        </authorList>
    </citation>
    <scope>NUCLEOTIDE SEQUENCE</scope>
    <source>
        <strain evidence="11">PMI_201</strain>
    </source>
</reference>
<accession>A0AAD4KZ61</accession>
<sequence>MARHDVDLERHPGYKHADPFDAGYLPVTYIYKLHYEQYGNTEGKPVIFLHGGPGGRTTKENTQYFDPAIYRVVLLDQRGADKSQPCAELRENNSHLLVDDIERPREHIGIRKWGI</sequence>
<comment type="subcellular location">
    <subcellularLocation>
        <location evidence="2">Cytoplasm</location>
    </subcellularLocation>
</comment>
<dbReference type="Proteomes" id="UP001201262">
    <property type="component" value="Unassembled WGS sequence"/>
</dbReference>
<evidence type="ECO:0000256" key="7">
    <source>
        <dbReference type="ARBA" id="ARBA00022670"/>
    </source>
</evidence>
<dbReference type="GO" id="GO:0005737">
    <property type="term" value="C:cytoplasm"/>
    <property type="evidence" value="ECO:0007669"/>
    <property type="project" value="UniProtKB-SubCell"/>
</dbReference>
<organism evidence="11 12">
    <name type="scientific">Talaromyces proteolyticus</name>
    <dbReference type="NCBI Taxonomy" id="1131652"/>
    <lineage>
        <taxon>Eukaryota</taxon>
        <taxon>Fungi</taxon>
        <taxon>Dikarya</taxon>
        <taxon>Ascomycota</taxon>
        <taxon>Pezizomycotina</taxon>
        <taxon>Eurotiomycetes</taxon>
        <taxon>Eurotiomycetidae</taxon>
        <taxon>Eurotiales</taxon>
        <taxon>Trichocomaceae</taxon>
        <taxon>Talaromyces</taxon>
        <taxon>Talaromyces sect. Bacilispori</taxon>
    </lineage>
</organism>
<dbReference type="GeneID" id="70241186"/>
<comment type="similarity">
    <text evidence="3">Belongs to the peptidase S33 family.</text>
</comment>
<comment type="caution">
    <text evidence="11">The sequence shown here is derived from an EMBL/GenBank/DDBJ whole genome shotgun (WGS) entry which is preliminary data.</text>
</comment>
<dbReference type="Gene3D" id="3.40.50.1820">
    <property type="entry name" value="alpha/beta hydrolase"/>
    <property type="match status" value="1"/>
</dbReference>